<proteinExistence type="predicted"/>
<accession>A0A8S1EAT0</accession>
<dbReference type="Proteomes" id="UP000494165">
    <property type="component" value="Unassembled WGS sequence"/>
</dbReference>
<feature type="compositionally biased region" description="Acidic residues" evidence="1">
    <location>
        <begin position="93"/>
        <end position="146"/>
    </location>
</feature>
<dbReference type="AlphaFoldDB" id="A0A8S1EAT0"/>
<evidence type="ECO:0000313" key="2">
    <source>
        <dbReference type="EMBL" id="CAB3387284.1"/>
    </source>
</evidence>
<feature type="compositionally biased region" description="Basic and acidic residues" evidence="1">
    <location>
        <begin position="80"/>
        <end position="91"/>
    </location>
</feature>
<feature type="region of interest" description="Disordered" evidence="1">
    <location>
        <begin position="80"/>
        <end position="163"/>
    </location>
</feature>
<sequence length="198" mass="22541">MLEKKLYQIPKPSESSLRKLLASIKMPPGVLENVLTLMEIAGKNMSPMDKICVLSFDEVAVKPKTVKGMKEMCKEKVNHYEKDETHEKASEPTETEEHDYWDEENDEGNETQLEDDVENDVQEEDDEEIDYLDDVSEEEEDDEEDYISFVPVDWSPPDSEVDPDYHAGLRHIAEEIAGALGRAHPAIVGPERISTSMD</sequence>
<name>A0A8S1EAT0_9INSE</name>
<dbReference type="EMBL" id="CADEPI010000558">
    <property type="protein sequence ID" value="CAB3387284.1"/>
    <property type="molecule type" value="Genomic_DNA"/>
</dbReference>
<comment type="caution">
    <text evidence="2">The sequence shown here is derived from an EMBL/GenBank/DDBJ whole genome shotgun (WGS) entry which is preliminary data.</text>
</comment>
<gene>
    <name evidence="2" type="ORF">CLODIP_2_CD15358</name>
</gene>
<evidence type="ECO:0000313" key="3">
    <source>
        <dbReference type="Proteomes" id="UP000494165"/>
    </source>
</evidence>
<dbReference type="OrthoDB" id="6628944at2759"/>
<evidence type="ECO:0000256" key="1">
    <source>
        <dbReference type="SAM" id="MobiDB-lite"/>
    </source>
</evidence>
<reference evidence="2 3" key="1">
    <citation type="submission" date="2020-04" db="EMBL/GenBank/DDBJ databases">
        <authorList>
            <person name="Alioto T."/>
            <person name="Alioto T."/>
            <person name="Gomez Garrido J."/>
        </authorList>
    </citation>
    <scope>NUCLEOTIDE SEQUENCE [LARGE SCALE GENOMIC DNA]</scope>
</reference>
<protein>
    <submittedName>
        <fullName evidence="2">Uncharacterized protein</fullName>
    </submittedName>
</protein>
<organism evidence="2 3">
    <name type="scientific">Cloeon dipterum</name>
    <dbReference type="NCBI Taxonomy" id="197152"/>
    <lineage>
        <taxon>Eukaryota</taxon>
        <taxon>Metazoa</taxon>
        <taxon>Ecdysozoa</taxon>
        <taxon>Arthropoda</taxon>
        <taxon>Hexapoda</taxon>
        <taxon>Insecta</taxon>
        <taxon>Pterygota</taxon>
        <taxon>Palaeoptera</taxon>
        <taxon>Ephemeroptera</taxon>
        <taxon>Pisciforma</taxon>
        <taxon>Baetidae</taxon>
        <taxon>Cloeon</taxon>
    </lineage>
</organism>
<keyword evidence="3" id="KW-1185">Reference proteome</keyword>